<organism evidence="1 2">
    <name type="scientific">Hymenobacter yonginensis</name>
    <dbReference type="NCBI Taxonomy" id="748197"/>
    <lineage>
        <taxon>Bacteria</taxon>
        <taxon>Pseudomonadati</taxon>
        <taxon>Bacteroidota</taxon>
        <taxon>Cytophagia</taxon>
        <taxon>Cytophagales</taxon>
        <taxon>Hymenobacteraceae</taxon>
        <taxon>Hymenobacter</taxon>
    </lineage>
</organism>
<dbReference type="RefSeq" id="WP_270129458.1">
    <property type="nucleotide sequence ID" value="NZ_CP115397.1"/>
</dbReference>
<evidence type="ECO:0000313" key="2">
    <source>
        <dbReference type="Proteomes" id="UP001211872"/>
    </source>
</evidence>
<keyword evidence="1" id="KW-0614">Plasmid</keyword>
<geneLocation type="plasmid" evidence="1 2">
    <name>unnamed2</name>
</geneLocation>
<dbReference type="EMBL" id="CP115397">
    <property type="protein sequence ID" value="WBO86781.1"/>
    <property type="molecule type" value="Genomic_DNA"/>
</dbReference>
<keyword evidence="2" id="KW-1185">Reference proteome</keyword>
<gene>
    <name evidence="1" type="ORF">O9Z63_20055</name>
</gene>
<protein>
    <submittedName>
        <fullName evidence="1">Uncharacterized protein</fullName>
    </submittedName>
</protein>
<evidence type="ECO:0000313" key="1">
    <source>
        <dbReference type="EMBL" id="WBO86781.1"/>
    </source>
</evidence>
<reference evidence="1 2" key="1">
    <citation type="journal article" date="2011" name="Int. J. Syst. Evol. Microbiol.">
        <title>Hymenobacter yonginensis sp. nov., isolated from a mesotrophic artificial lake.</title>
        <authorList>
            <person name="Joung Y."/>
            <person name="Cho S.H."/>
            <person name="Kim H."/>
            <person name="Kim S.B."/>
            <person name="Joh K."/>
        </authorList>
    </citation>
    <scope>NUCLEOTIDE SEQUENCE [LARGE SCALE GENOMIC DNA]</scope>
    <source>
        <strain evidence="1 2">KCTC 22745</strain>
    </source>
</reference>
<dbReference type="Proteomes" id="UP001211872">
    <property type="component" value="Plasmid unnamed2"/>
</dbReference>
<sequence length="40" mass="4708">MSRSWHSYPARRGGSKHERDAITYHRFHDLAVLGLIYILP</sequence>
<accession>A0ABY7PV34</accession>
<proteinExistence type="predicted"/>
<name>A0ABY7PV34_9BACT</name>